<dbReference type="PaxDb" id="121845-A0A3Q0JE41"/>
<dbReference type="AlphaFoldDB" id="A0A3Q0JE41"/>
<feature type="domain" description="Amino acid transporter transmembrane" evidence="7">
    <location>
        <begin position="128"/>
        <end position="322"/>
    </location>
</feature>
<keyword evidence="4 6" id="KW-0472">Membrane</keyword>
<accession>A0A3Q0JE41</accession>
<evidence type="ECO:0000256" key="1">
    <source>
        <dbReference type="ARBA" id="ARBA00004141"/>
    </source>
</evidence>
<feature type="region of interest" description="Disordered" evidence="5">
    <location>
        <begin position="23"/>
        <end position="47"/>
    </location>
</feature>
<evidence type="ECO:0000256" key="4">
    <source>
        <dbReference type="ARBA" id="ARBA00023136"/>
    </source>
</evidence>
<dbReference type="GO" id="GO:0005774">
    <property type="term" value="C:vacuolar membrane"/>
    <property type="evidence" value="ECO:0007669"/>
    <property type="project" value="TreeGrafter"/>
</dbReference>
<keyword evidence="2 6" id="KW-0812">Transmembrane</keyword>
<evidence type="ECO:0000313" key="8">
    <source>
        <dbReference type="Proteomes" id="UP000079169"/>
    </source>
</evidence>
<keyword evidence="3 6" id="KW-1133">Transmembrane helix</keyword>
<feature type="transmembrane region" description="Helical" evidence="6">
    <location>
        <begin position="264"/>
        <end position="287"/>
    </location>
</feature>
<dbReference type="GO" id="GO:0015179">
    <property type="term" value="F:L-amino acid transmembrane transporter activity"/>
    <property type="evidence" value="ECO:0007669"/>
    <property type="project" value="TreeGrafter"/>
</dbReference>
<evidence type="ECO:0000256" key="3">
    <source>
        <dbReference type="ARBA" id="ARBA00022989"/>
    </source>
</evidence>
<evidence type="ECO:0000256" key="5">
    <source>
        <dbReference type="SAM" id="MobiDB-lite"/>
    </source>
</evidence>
<feature type="transmembrane region" description="Helical" evidence="6">
    <location>
        <begin position="238"/>
        <end position="258"/>
    </location>
</feature>
<feature type="transmembrane region" description="Helical" evidence="6">
    <location>
        <begin position="194"/>
        <end position="217"/>
    </location>
</feature>
<dbReference type="PANTHER" id="PTHR22950:SF680">
    <property type="entry name" value="PROTON-COUPLED AMINO ACID TRANSPORTER 4-LIKE PROTEIN"/>
    <property type="match status" value="1"/>
</dbReference>
<gene>
    <name evidence="9" type="primary">LOC103519340</name>
</gene>
<dbReference type="KEGG" id="dci:103519340"/>
<evidence type="ECO:0000259" key="7">
    <source>
        <dbReference type="Pfam" id="PF01490"/>
    </source>
</evidence>
<evidence type="ECO:0000256" key="2">
    <source>
        <dbReference type="ARBA" id="ARBA00022692"/>
    </source>
</evidence>
<feature type="compositionally biased region" description="Basic and acidic residues" evidence="5">
    <location>
        <begin position="31"/>
        <end position="40"/>
    </location>
</feature>
<sequence>MVVKSYTINDSREYIADNEVRGSNLSMGDTEAQRNEKTPPDDQYDPYANRNVKHPTSYLVCFVLCISRKVTLVFLIICELGANCIYVIFVASNLKAVSKCMPSGKYICIPCKNVVEWKRSGSNKLIPFSFSTQIMPLENEMKNPKKFSSKFGVLNVAMLSIAIIYAAFGFFGYLKYGEEVAGSITLNLPPTEMLAQAVRVMQSVAIFCTFAIPHYIVFDIMWNRYIKLKLEKNACTLLWEYVFRTAIVILTFLCAVMVPNLELFISFNGALCLPFMSIGFPAIVDLLTFWDHHQGAGKVFFVLKNILVILIGLVGFVTGLNASVSAMYMEIFHKKEV</sequence>
<name>A0A3Q0JE41_DIACI</name>
<proteinExistence type="predicted"/>
<reference evidence="9" key="1">
    <citation type="submission" date="2025-08" db="UniProtKB">
        <authorList>
            <consortium name="RefSeq"/>
        </authorList>
    </citation>
    <scope>IDENTIFICATION</scope>
</reference>
<dbReference type="RefSeq" id="XP_026686684.1">
    <property type="nucleotide sequence ID" value="XM_026830883.1"/>
</dbReference>
<dbReference type="STRING" id="121845.A0A3Q0JE41"/>
<dbReference type="Pfam" id="PF01490">
    <property type="entry name" value="Aa_trans"/>
    <property type="match status" value="1"/>
</dbReference>
<dbReference type="Proteomes" id="UP000079169">
    <property type="component" value="Unplaced"/>
</dbReference>
<keyword evidence="8" id="KW-1185">Reference proteome</keyword>
<dbReference type="GeneID" id="103519340"/>
<dbReference type="PANTHER" id="PTHR22950">
    <property type="entry name" value="AMINO ACID TRANSPORTER"/>
    <property type="match status" value="1"/>
</dbReference>
<dbReference type="InterPro" id="IPR013057">
    <property type="entry name" value="AA_transpt_TM"/>
</dbReference>
<feature type="transmembrane region" description="Helical" evidence="6">
    <location>
        <begin position="151"/>
        <end position="174"/>
    </location>
</feature>
<protein>
    <submittedName>
        <fullName evidence="9">Proton-coupled amino acid transporter-like protein pathetic</fullName>
    </submittedName>
</protein>
<evidence type="ECO:0000313" key="9">
    <source>
        <dbReference type="RefSeq" id="XP_026686684.1"/>
    </source>
</evidence>
<comment type="subcellular location">
    <subcellularLocation>
        <location evidence="1">Membrane</location>
        <topology evidence="1">Multi-pass membrane protein</topology>
    </subcellularLocation>
</comment>
<organism evidence="8 9">
    <name type="scientific">Diaphorina citri</name>
    <name type="common">Asian citrus psyllid</name>
    <dbReference type="NCBI Taxonomy" id="121845"/>
    <lineage>
        <taxon>Eukaryota</taxon>
        <taxon>Metazoa</taxon>
        <taxon>Ecdysozoa</taxon>
        <taxon>Arthropoda</taxon>
        <taxon>Hexapoda</taxon>
        <taxon>Insecta</taxon>
        <taxon>Pterygota</taxon>
        <taxon>Neoptera</taxon>
        <taxon>Paraneoptera</taxon>
        <taxon>Hemiptera</taxon>
        <taxon>Sternorrhyncha</taxon>
        <taxon>Psylloidea</taxon>
        <taxon>Psyllidae</taxon>
        <taxon>Diaphorininae</taxon>
        <taxon>Diaphorina</taxon>
    </lineage>
</organism>
<evidence type="ECO:0000256" key="6">
    <source>
        <dbReference type="SAM" id="Phobius"/>
    </source>
</evidence>
<feature type="transmembrane region" description="Helical" evidence="6">
    <location>
        <begin position="299"/>
        <end position="320"/>
    </location>
</feature>
<feature type="transmembrane region" description="Helical" evidence="6">
    <location>
        <begin position="72"/>
        <end position="91"/>
    </location>
</feature>